<dbReference type="PANTHER" id="PTHR30250:SF10">
    <property type="entry name" value="LIPOPOLYSACCHARIDE BIOSYNTHESIS PROTEIN WZXC"/>
    <property type="match status" value="1"/>
</dbReference>
<feature type="transmembrane region" description="Helical" evidence="7">
    <location>
        <begin position="335"/>
        <end position="356"/>
    </location>
</feature>
<dbReference type="CDD" id="cd13127">
    <property type="entry name" value="MATE_tuaB_like"/>
    <property type="match status" value="1"/>
</dbReference>
<evidence type="ECO:0000256" key="7">
    <source>
        <dbReference type="SAM" id="Phobius"/>
    </source>
</evidence>
<keyword evidence="9" id="KW-1185">Reference proteome</keyword>
<feature type="transmembrane region" description="Helical" evidence="7">
    <location>
        <begin position="392"/>
        <end position="410"/>
    </location>
</feature>
<feature type="transmembrane region" description="Helical" evidence="7">
    <location>
        <begin position="368"/>
        <end position="386"/>
    </location>
</feature>
<reference evidence="8 9" key="1">
    <citation type="submission" date="2017-09" db="EMBL/GenBank/DDBJ databases">
        <authorList>
            <person name="Ehlers B."/>
            <person name="Leendertz F.H."/>
        </authorList>
    </citation>
    <scope>NUCLEOTIDE SEQUENCE [LARGE SCALE GENOMIC DNA]</scope>
    <source>
        <strain evidence="8 9">CGMCC 1.10978</strain>
    </source>
</reference>
<evidence type="ECO:0000313" key="8">
    <source>
        <dbReference type="EMBL" id="SOD54500.1"/>
    </source>
</evidence>
<comment type="subcellular location">
    <subcellularLocation>
        <location evidence="1">Cell membrane</location>
        <topology evidence="1">Multi-pass membrane protein</topology>
    </subcellularLocation>
</comment>
<evidence type="ECO:0000256" key="3">
    <source>
        <dbReference type="ARBA" id="ARBA00022475"/>
    </source>
</evidence>
<protein>
    <submittedName>
        <fullName evidence="8">Polysaccharide transporter, PST family</fullName>
    </submittedName>
</protein>
<name>A0A286D790_9GAMM</name>
<feature type="transmembrane region" description="Helical" evidence="7">
    <location>
        <begin position="92"/>
        <end position="116"/>
    </location>
</feature>
<evidence type="ECO:0000256" key="1">
    <source>
        <dbReference type="ARBA" id="ARBA00004651"/>
    </source>
</evidence>
<evidence type="ECO:0000256" key="4">
    <source>
        <dbReference type="ARBA" id="ARBA00022692"/>
    </source>
</evidence>
<dbReference type="Proteomes" id="UP000219374">
    <property type="component" value="Unassembled WGS sequence"/>
</dbReference>
<evidence type="ECO:0000256" key="6">
    <source>
        <dbReference type="ARBA" id="ARBA00023136"/>
    </source>
</evidence>
<evidence type="ECO:0000256" key="2">
    <source>
        <dbReference type="ARBA" id="ARBA00007430"/>
    </source>
</evidence>
<dbReference type="EMBL" id="OCND01000004">
    <property type="protein sequence ID" value="SOD54500.1"/>
    <property type="molecule type" value="Genomic_DNA"/>
</dbReference>
<proteinExistence type="inferred from homology"/>
<feature type="transmembrane region" description="Helical" evidence="7">
    <location>
        <begin position="422"/>
        <end position="441"/>
    </location>
</feature>
<dbReference type="Pfam" id="PF13440">
    <property type="entry name" value="Polysacc_synt_3"/>
    <property type="match status" value="1"/>
</dbReference>
<dbReference type="InterPro" id="IPR050833">
    <property type="entry name" value="Poly_Biosynth_Transport"/>
</dbReference>
<accession>A0A286D790</accession>
<sequence>MGEEKLPPPVERSLAARAASGAAVTMGAQLAKVAVQFGGIVLLARLLSPRDYGLVAMVMAIVGVGEIVRDFGLSTAAVQAPLLSREQRDNLFWLNTLFGSALGLAVYLGAGAIAALYKEPELRVITQVLALTFVFNGITTQFRAHLNRDMRFGRLASADVIGQVAGLAVAVAAALAGAGYWALVIQQLVQGIVILLLMAVATRWLPGLPHRGAQMGGLLNFGWALMATQLLAYASNNIGQVIIGQRLGSVALGQFNRAFALVTMPLNQLNAPATSVALPTLSRLRGEPLRYNAFLLRGQTVMVHFMVALFAIGCALAEPLILLVLGKQWQPAIPVFRILAIGATFQMAAYAAYWVFLSKGLTGAQLRYAIVSRSFLIACIVAGSYWGVLGVATGYAVGTALLWPSVLWWIGRLSDAPAGRMFGNGARAIAGYALCAAAAWLVCELTAGHASALRLLAGGGAAAAMLALVCLLWPGFRRDVADILGSRHLLRPA</sequence>
<evidence type="ECO:0000256" key="5">
    <source>
        <dbReference type="ARBA" id="ARBA00022989"/>
    </source>
</evidence>
<feature type="transmembrane region" description="Helical" evidence="7">
    <location>
        <begin position="52"/>
        <end position="71"/>
    </location>
</feature>
<feature type="transmembrane region" description="Helical" evidence="7">
    <location>
        <begin position="160"/>
        <end position="182"/>
    </location>
</feature>
<gene>
    <name evidence="8" type="ORF">SAMN06296416_104105</name>
</gene>
<keyword evidence="6 7" id="KW-0472">Membrane</keyword>
<feature type="transmembrane region" description="Helical" evidence="7">
    <location>
        <begin position="453"/>
        <end position="473"/>
    </location>
</feature>
<feature type="transmembrane region" description="Helical" evidence="7">
    <location>
        <begin position="122"/>
        <end position="139"/>
    </location>
</feature>
<keyword evidence="3" id="KW-1003">Cell membrane</keyword>
<dbReference type="RefSeq" id="WP_097121742.1">
    <property type="nucleotide sequence ID" value="NZ_OCND01000004.1"/>
</dbReference>
<dbReference type="PANTHER" id="PTHR30250">
    <property type="entry name" value="PST FAMILY PREDICTED COLANIC ACID TRANSPORTER"/>
    <property type="match status" value="1"/>
</dbReference>
<feature type="transmembrane region" description="Helical" evidence="7">
    <location>
        <begin position="188"/>
        <end position="206"/>
    </location>
</feature>
<organism evidence="8 9">
    <name type="scientific">Pseudoxanthomonas wuyuanensis</name>
    <dbReference type="NCBI Taxonomy" id="1073196"/>
    <lineage>
        <taxon>Bacteria</taxon>
        <taxon>Pseudomonadati</taxon>
        <taxon>Pseudomonadota</taxon>
        <taxon>Gammaproteobacteria</taxon>
        <taxon>Lysobacterales</taxon>
        <taxon>Lysobacteraceae</taxon>
        <taxon>Pseudoxanthomonas</taxon>
    </lineage>
</organism>
<feature type="transmembrane region" description="Helical" evidence="7">
    <location>
        <begin position="301"/>
        <end position="323"/>
    </location>
</feature>
<evidence type="ECO:0000313" key="9">
    <source>
        <dbReference type="Proteomes" id="UP000219374"/>
    </source>
</evidence>
<comment type="similarity">
    <text evidence="2">Belongs to the polysaccharide synthase family.</text>
</comment>
<dbReference type="OrthoDB" id="8538786at2"/>
<dbReference type="GO" id="GO:0005886">
    <property type="term" value="C:plasma membrane"/>
    <property type="evidence" value="ECO:0007669"/>
    <property type="project" value="UniProtKB-SubCell"/>
</dbReference>
<dbReference type="AlphaFoldDB" id="A0A286D790"/>
<keyword evidence="4 7" id="KW-0812">Transmembrane</keyword>
<keyword evidence="5 7" id="KW-1133">Transmembrane helix</keyword>